<sequence>ARIQNSTKDQQIWISCPQLEAGSVPSDWSPAPEDVQSGTDANAKAISNLSTTVTNQGNTLSSQGTAITSLNSSLSQTNKTVSGKADASALSSLTTTVNNHGSEIDSQAKSINSLSTSVNNNSSQISAVNKTVAALDGTVSATYSLKVQTDSNGNKRVAGFGLSSDNTGTQFLVQADRFAVISGDNGQVTSPFAISGNQVFINSAVINDGTITSAKIGDYIASNNYNWNNGSTGWLIRKD</sequence>
<reference evidence="3" key="1">
    <citation type="journal article" date="2019" name="Int. J. Syst. Evol. Microbiol.">
        <title>The Global Catalogue of Microorganisms (GCM) 10K type strain sequencing project: providing services to taxonomists for standard genome sequencing and annotation.</title>
        <authorList>
            <consortium name="The Broad Institute Genomics Platform"/>
            <consortium name="The Broad Institute Genome Sequencing Center for Infectious Disease"/>
            <person name="Wu L."/>
            <person name="Ma J."/>
        </authorList>
    </citation>
    <scope>NUCLEOTIDE SEQUENCE [LARGE SCALE GENOMIC DNA]</scope>
    <source>
        <strain evidence="3">CGMCC 4.1530</strain>
    </source>
</reference>
<organism evidence="2 3">
    <name type="scientific">Tatumella punctata</name>
    <dbReference type="NCBI Taxonomy" id="399969"/>
    <lineage>
        <taxon>Bacteria</taxon>
        <taxon>Pseudomonadati</taxon>
        <taxon>Pseudomonadota</taxon>
        <taxon>Gammaproteobacteria</taxon>
        <taxon>Enterobacterales</taxon>
        <taxon>Erwiniaceae</taxon>
        <taxon>Tatumella</taxon>
    </lineage>
</organism>
<comment type="caution">
    <text evidence="2">The sequence shown here is derived from an EMBL/GenBank/DDBJ whole genome shotgun (WGS) entry which is preliminary data.</text>
</comment>
<evidence type="ECO:0000313" key="3">
    <source>
        <dbReference type="Proteomes" id="UP001596215"/>
    </source>
</evidence>
<accession>A0ABW1VVK8</accession>
<dbReference type="Pfam" id="PF09327">
    <property type="entry name" value="Phage_Tail_Tip"/>
    <property type="match status" value="1"/>
</dbReference>
<evidence type="ECO:0000259" key="1">
    <source>
        <dbReference type="Pfam" id="PF09327"/>
    </source>
</evidence>
<feature type="non-terminal residue" evidence="2">
    <location>
        <position position="1"/>
    </location>
</feature>
<dbReference type="InterPro" id="IPR053171">
    <property type="entry name" value="Viral_Tip_Attach_Protein"/>
</dbReference>
<protein>
    <submittedName>
        <fullName evidence="2">DUF1983 domain-containing protein</fullName>
    </submittedName>
</protein>
<proteinExistence type="predicted"/>
<dbReference type="EMBL" id="JBHSUC010000089">
    <property type="protein sequence ID" value="MFC6363753.1"/>
    <property type="molecule type" value="Genomic_DNA"/>
</dbReference>
<evidence type="ECO:0000313" key="2">
    <source>
        <dbReference type="EMBL" id="MFC6363753.1"/>
    </source>
</evidence>
<dbReference type="Gene3D" id="1.20.5.340">
    <property type="match status" value="1"/>
</dbReference>
<feature type="domain" description="Tip attachment protein J central straight fiber" evidence="1">
    <location>
        <begin position="124"/>
        <end position="239"/>
    </location>
</feature>
<dbReference type="Proteomes" id="UP001596215">
    <property type="component" value="Unassembled WGS sequence"/>
</dbReference>
<dbReference type="PANTHER" id="PTHR36251">
    <property type="entry name" value="FELS-1 PROPHAGE HOST SPECIFICITY PROTEIN-RELATED"/>
    <property type="match status" value="1"/>
</dbReference>
<dbReference type="PANTHER" id="PTHR36251:SF2">
    <property type="entry name" value="GIFSY-2 PROPHAGE HOST SPECIFICITY PROTEIN J, PHAGE LAMBDA"/>
    <property type="match status" value="1"/>
</dbReference>
<dbReference type="InterPro" id="IPR015406">
    <property type="entry name" value="GpJ_CSF"/>
</dbReference>
<keyword evidence="3" id="KW-1185">Reference proteome</keyword>
<feature type="non-terminal residue" evidence="2">
    <location>
        <position position="239"/>
    </location>
</feature>
<name>A0ABW1VVK8_9GAMM</name>
<gene>
    <name evidence="2" type="ORF">ACFP73_17065</name>
</gene>